<comment type="caution">
    <text evidence="6">The sequence shown here is derived from an EMBL/GenBank/DDBJ whole genome shotgun (WGS) entry which is preliminary data.</text>
</comment>
<organism evidence="6 7">
    <name type="scientific">Hypsizygus marmoreus</name>
    <name type="common">White beech mushroom</name>
    <name type="synonym">Agaricus marmoreus</name>
    <dbReference type="NCBI Taxonomy" id="39966"/>
    <lineage>
        <taxon>Eukaryota</taxon>
        <taxon>Fungi</taxon>
        <taxon>Dikarya</taxon>
        <taxon>Basidiomycota</taxon>
        <taxon>Agaricomycotina</taxon>
        <taxon>Agaricomycetes</taxon>
        <taxon>Agaricomycetidae</taxon>
        <taxon>Agaricales</taxon>
        <taxon>Tricholomatineae</taxon>
        <taxon>Lyophyllaceae</taxon>
        <taxon>Hypsizygus</taxon>
    </lineage>
</organism>
<name>A0A369JQV5_HYPMA</name>
<dbReference type="GO" id="GO:0004497">
    <property type="term" value="F:monooxygenase activity"/>
    <property type="evidence" value="ECO:0007669"/>
    <property type="project" value="UniProtKB-KW"/>
</dbReference>
<evidence type="ECO:0000313" key="7">
    <source>
        <dbReference type="Proteomes" id="UP000076154"/>
    </source>
</evidence>
<reference evidence="6" key="1">
    <citation type="submission" date="2018-04" db="EMBL/GenBank/DDBJ databases">
        <title>Whole genome sequencing of Hypsizygus marmoreus.</title>
        <authorList>
            <person name="Choi I.-G."/>
            <person name="Min B."/>
            <person name="Kim J.-G."/>
            <person name="Kim S."/>
            <person name="Oh Y.-L."/>
            <person name="Kong W.-S."/>
            <person name="Park H."/>
            <person name="Jeong J."/>
            <person name="Song E.-S."/>
        </authorList>
    </citation>
    <scope>NUCLEOTIDE SEQUENCE [LARGE SCALE GENOMIC DNA]</scope>
    <source>
        <strain evidence="6">51987-8</strain>
    </source>
</reference>
<dbReference type="PANTHER" id="PTHR43747">
    <property type="entry name" value="FAD-BINDING PROTEIN"/>
    <property type="match status" value="1"/>
</dbReference>
<dbReference type="InterPro" id="IPR050816">
    <property type="entry name" value="Flavin-dep_Halogenase_NPB"/>
</dbReference>
<keyword evidence="3" id="KW-0503">Monooxygenase</keyword>
<dbReference type="InterPro" id="IPR036188">
    <property type="entry name" value="FAD/NAD-bd_sf"/>
</dbReference>
<dbReference type="GO" id="GO:0044550">
    <property type="term" value="P:secondary metabolite biosynthetic process"/>
    <property type="evidence" value="ECO:0007669"/>
    <property type="project" value="UniProtKB-ARBA"/>
</dbReference>
<evidence type="ECO:0000256" key="3">
    <source>
        <dbReference type="ARBA" id="ARBA00023033"/>
    </source>
</evidence>
<sequence>MSVPTSTTVLVIGGGPGGSYAATVLARENIDVVVLEADKFPRYHIGESQLASMRHFLRFIDLEQEFDGFGFQRKAGAGFKLNKHKREGYTDFISHDPLNYSWNVIRSQADELMLRHAARVGAKVFEETKVTDVEFAGTDSDAAYPKAAAWKNKQGEMGTISFDYVIDASGRTGILSTKYLRNRIYNDDLKNVAIWGYWHGAEKYLPGTPRENSPLFEALADETGWTWYIPLHDGTVSVGIVMNQEKSSAKKAAAKAAGEDVSLAAFYRRELKHTPNIVALLGDATLIKKEDSPVVSSASDYSYQATHYAGPHYRVVGDAGAFIDPYFSSGVHLAIAGGLTAVASICAVLNKECTELEAGEWHTARTEAAYTRFLLVVLSAYQQIRAQSAPVLSEDHEDNFDRAFDFFRPIIQGNTDTGKKFAGEDLNKTILFLAEHAFEPSLPEERAALVSQHGDPTQKLPGSLPEDDEEEKRSKAILKGMAIRKLMRTEDIVHLDNFVSDNLRGLRLRLKRGELGLDRVIE</sequence>
<keyword evidence="2" id="KW-0560">Oxidoreductase</keyword>
<dbReference type="PANTHER" id="PTHR43747:SF5">
    <property type="entry name" value="FAD-BINDING DOMAIN-CONTAINING PROTEIN"/>
    <property type="match status" value="1"/>
</dbReference>
<keyword evidence="7" id="KW-1185">Reference proteome</keyword>
<evidence type="ECO:0000256" key="5">
    <source>
        <dbReference type="SAM" id="MobiDB-lite"/>
    </source>
</evidence>
<dbReference type="SUPFAM" id="SSF51905">
    <property type="entry name" value="FAD/NAD(P)-binding domain"/>
    <property type="match status" value="1"/>
</dbReference>
<dbReference type="Proteomes" id="UP000076154">
    <property type="component" value="Unassembled WGS sequence"/>
</dbReference>
<dbReference type="InParanoid" id="A0A369JQV5"/>
<comment type="catalytic activity">
    <reaction evidence="4">
        <text>melleolide F + FADH2 + chloride + O2 = 6'-chloromelleolide F + FAD + 2 H2O + H(+)</text>
        <dbReference type="Rhea" id="RHEA:67160"/>
        <dbReference type="ChEBI" id="CHEBI:15377"/>
        <dbReference type="ChEBI" id="CHEBI:15378"/>
        <dbReference type="ChEBI" id="CHEBI:15379"/>
        <dbReference type="ChEBI" id="CHEBI:17996"/>
        <dbReference type="ChEBI" id="CHEBI:57692"/>
        <dbReference type="ChEBI" id="CHEBI:58307"/>
        <dbReference type="ChEBI" id="CHEBI:167712"/>
        <dbReference type="ChEBI" id="CHEBI:167713"/>
    </reaction>
    <physiologicalReaction direction="left-to-right" evidence="4">
        <dbReference type="Rhea" id="RHEA:67161"/>
    </physiologicalReaction>
</comment>
<proteinExistence type="inferred from homology"/>
<feature type="region of interest" description="Disordered" evidence="5">
    <location>
        <begin position="449"/>
        <end position="473"/>
    </location>
</feature>
<evidence type="ECO:0000256" key="1">
    <source>
        <dbReference type="ARBA" id="ARBA00005706"/>
    </source>
</evidence>
<dbReference type="AlphaFoldDB" id="A0A369JQV5"/>
<comment type="similarity">
    <text evidence="1">Belongs to the flavin-dependent halogenase family.</text>
</comment>
<dbReference type="EMBL" id="LUEZ02000046">
    <property type="protein sequence ID" value="RDB23600.1"/>
    <property type="molecule type" value="Genomic_DNA"/>
</dbReference>
<dbReference type="GO" id="GO:0140907">
    <property type="term" value="F:flavin-dependent halogenase activity"/>
    <property type="evidence" value="ECO:0007669"/>
    <property type="project" value="UniProtKB-ARBA"/>
</dbReference>
<gene>
    <name evidence="6" type="primary">gedL_0</name>
    <name evidence="6" type="ORF">Hypma_009257</name>
</gene>
<dbReference type="OrthoDB" id="3340390at2759"/>
<evidence type="ECO:0000313" key="6">
    <source>
        <dbReference type="EMBL" id="RDB23600.1"/>
    </source>
</evidence>
<evidence type="ECO:0000256" key="2">
    <source>
        <dbReference type="ARBA" id="ARBA00023002"/>
    </source>
</evidence>
<dbReference type="Gene3D" id="3.50.50.60">
    <property type="entry name" value="FAD/NAD(P)-binding domain"/>
    <property type="match status" value="1"/>
</dbReference>
<protein>
    <submittedName>
        <fullName evidence="6">Sulochrin halogenase</fullName>
    </submittedName>
</protein>
<dbReference type="Pfam" id="PF04820">
    <property type="entry name" value="Trp_halogenase"/>
    <property type="match status" value="2"/>
</dbReference>
<dbReference type="InterPro" id="IPR006905">
    <property type="entry name" value="Flavin_halogenase"/>
</dbReference>
<accession>A0A369JQV5</accession>
<evidence type="ECO:0000256" key="4">
    <source>
        <dbReference type="ARBA" id="ARBA00049364"/>
    </source>
</evidence>